<name>A0ABX8UCV3_9ACTN</name>
<organism evidence="3 4">
    <name type="scientific">Nonomuraea coxensis DSM 45129</name>
    <dbReference type="NCBI Taxonomy" id="1122611"/>
    <lineage>
        <taxon>Bacteria</taxon>
        <taxon>Bacillati</taxon>
        <taxon>Actinomycetota</taxon>
        <taxon>Actinomycetes</taxon>
        <taxon>Streptosporangiales</taxon>
        <taxon>Streptosporangiaceae</taxon>
        <taxon>Nonomuraea</taxon>
    </lineage>
</organism>
<evidence type="ECO:0000256" key="1">
    <source>
        <dbReference type="SAM" id="MobiDB-lite"/>
    </source>
</evidence>
<feature type="transmembrane region" description="Helical" evidence="2">
    <location>
        <begin position="16"/>
        <end position="37"/>
    </location>
</feature>
<keyword evidence="2" id="KW-0472">Membrane</keyword>
<feature type="region of interest" description="Disordered" evidence="1">
    <location>
        <begin position="42"/>
        <end position="67"/>
    </location>
</feature>
<evidence type="ECO:0000313" key="3">
    <source>
        <dbReference type="EMBL" id="QYC45617.1"/>
    </source>
</evidence>
<sequence>MLLSGLARTVFDGMGLALGGAAALVAALLGLLLLPLAELPLRDPRPEPGREPGLPGQGRSRARRSERGAPVRGLRLVPVVLLVPVLVAVGLADDRFDARNPGRTHLAYVMDAGARTANWVSADPEPPAWTRRYVTARDTTALPPGYARGATLWTGPAPALDRAAEPRLTVLRRDGGTIVLRVNAGRAARSLTLRIERPLTEATAVTAGAAPVTVRVAGVRANTWPGEVRFRGLPDGGARLTLRVQGAGEVRITAIAEADGLAAVPGFVPRPPELVAATREDGDLIAITRTYHF</sequence>
<accession>A0ABX8UCV3</accession>
<dbReference type="EMBL" id="CP068985">
    <property type="protein sequence ID" value="QYC45617.1"/>
    <property type="molecule type" value="Genomic_DNA"/>
</dbReference>
<evidence type="ECO:0000313" key="4">
    <source>
        <dbReference type="Proteomes" id="UP000824681"/>
    </source>
</evidence>
<proteinExistence type="predicted"/>
<evidence type="ECO:0000256" key="2">
    <source>
        <dbReference type="SAM" id="Phobius"/>
    </source>
</evidence>
<dbReference type="Proteomes" id="UP000824681">
    <property type="component" value="Chromosome"/>
</dbReference>
<keyword evidence="4" id="KW-1185">Reference proteome</keyword>
<reference evidence="3 4" key="1">
    <citation type="journal article" date="2021" name="ACS Chem. Biol.">
        <title>Genomic-Led Discovery of a Novel Glycopeptide Antibiotic by Nonomuraea coxensis DSM 45129.</title>
        <authorList>
            <person name="Yushchuk O."/>
            <person name="Vior N.M."/>
            <person name="Andreo-Vidal A."/>
            <person name="Berini F."/>
            <person name="Ruckert C."/>
            <person name="Busche T."/>
            <person name="Binda E."/>
            <person name="Kalinowski J."/>
            <person name="Truman A.W."/>
            <person name="Marinelli F."/>
        </authorList>
    </citation>
    <scope>NUCLEOTIDE SEQUENCE [LARGE SCALE GENOMIC DNA]</scope>
    <source>
        <strain evidence="3 4">DSM 45129</strain>
    </source>
</reference>
<gene>
    <name evidence="3" type="ORF">Nocox_40370</name>
</gene>
<keyword evidence="2" id="KW-1133">Transmembrane helix</keyword>
<protein>
    <submittedName>
        <fullName evidence="3">Uncharacterized protein</fullName>
    </submittedName>
</protein>
<keyword evidence="2" id="KW-0812">Transmembrane</keyword>
<feature type="transmembrane region" description="Helical" evidence="2">
    <location>
        <begin position="73"/>
        <end position="92"/>
    </location>
</feature>